<evidence type="ECO:0000313" key="2">
    <source>
        <dbReference type="Proteomes" id="UP001592582"/>
    </source>
</evidence>
<dbReference type="EMBL" id="JBHEZX010000013">
    <property type="protein sequence ID" value="MFC1412827.1"/>
    <property type="molecule type" value="Genomic_DNA"/>
</dbReference>
<dbReference type="Proteomes" id="UP001592582">
    <property type="component" value="Unassembled WGS sequence"/>
</dbReference>
<sequence length="494" mass="53668">MTFIAGLNLTEWFKDSISSTLGFTTATVNAEPVHILNGVLAQSLEGPRAPKLAQALISKKSGSWATSDSILRRTAERSNIPLVLPADPLELGSLRNLLRELLGSDGAVFTAEQSYQVAHPGFVTTDRTGAQMGRLCASLLLHHAHAGPEVMALAERLCSPQPNPYWAVQSALVGELTIDQFSIPEVEPVPWAHDAKTDQFANDLGGLLRRTVQLGSVAADSLDALKVLANAAEFVCVLAYAQVPSLMMYGAHTPLLVAVSQDAQTVRDASARGSLPSVHAAMDTWVASRLQKTVSERLGAEVTDRSTVESFLASTIPYGRGAQQKRSEKSQKVIEKSKEMLAQYLPVGLSGEFDLSEPAALALLDMLRATMAQGYSHWFEHHAKRCGFLAPRRGRTIKRLCVEATLATTLVLAAVEEDEASLPYNEWLTRLHSRYGIIVGPASQARHMSPRASEYDLEENRDALAVLLTRIGLARAYSDNTVEVLNPLQIWKTA</sequence>
<dbReference type="RefSeq" id="WP_380513881.1">
    <property type="nucleotide sequence ID" value="NZ_JBHEZX010000013.1"/>
</dbReference>
<proteinExistence type="predicted"/>
<evidence type="ECO:0000313" key="1">
    <source>
        <dbReference type="EMBL" id="MFC1412827.1"/>
    </source>
</evidence>
<gene>
    <name evidence="1" type="ORF">ACEZDG_26520</name>
</gene>
<accession>A0ABV6VGH6</accession>
<reference evidence="1 2" key="1">
    <citation type="submission" date="2024-09" db="EMBL/GenBank/DDBJ databases">
        <authorList>
            <person name="Lee S.D."/>
        </authorList>
    </citation>
    <scope>NUCLEOTIDE SEQUENCE [LARGE SCALE GENOMIC DNA]</scope>
    <source>
        <strain evidence="1 2">N1-1</strain>
    </source>
</reference>
<keyword evidence="2" id="KW-1185">Reference proteome</keyword>
<name>A0ABV6VGH6_9ACTN</name>
<comment type="caution">
    <text evidence="1">The sequence shown here is derived from an EMBL/GenBank/DDBJ whole genome shotgun (WGS) entry which is preliminary data.</text>
</comment>
<protein>
    <submittedName>
        <fullName evidence="1">Uncharacterized protein</fullName>
    </submittedName>
</protein>
<organism evidence="1 2">
    <name type="scientific">Streptacidiphilus alkalitolerans</name>
    <dbReference type="NCBI Taxonomy" id="3342712"/>
    <lineage>
        <taxon>Bacteria</taxon>
        <taxon>Bacillati</taxon>
        <taxon>Actinomycetota</taxon>
        <taxon>Actinomycetes</taxon>
        <taxon>Kitasatosporales</taxon>
        <taxon>Streptomycetaceae</taxon>
        <taxon>Streptacidiphilus</taxon>
    </lineage>
</organism>